<gene>
    <name evidence="1" type="ORF">L2E82_17575</name>
</gene>
<evidence type="ECO:0000313" key="2">
    <source>
        <dbReference type="Proteomes" id="UP001055811"/>
    </source>
</evidence>
<protein>
    <submittedName>
        <fullName evidence="1">Uncharacterized protein</fullName>
    </submittedName>
</protein>
<keyword evidence="2" id="KW-1185">Reference proteome</keyword>
<reference evidence="2" key="1">
    <citation type="journal article" date="2022" name="Mol. Ecol. Resour.">
        <title>The genomes of chicory, endive, great burdock and yacon provide insights into Asteraceae palaeo-polyploidization history and plant inulin production.</title>
        <authorList>
            <person name="Fan W."/>
            <person name="Wang S."/>
            <person name="Wang H."/>
            <person name="Wang A."/>
            <person name="Jiang F."/>
            <person name="Liu H."/>
            <person name="Zhao H."/>
            <person name="Xu D."/>
            <person name="Zhang Y."/>
        </authorList>
    </citation>
    <scope>NUCLEOTIDE SEQUENCE [LARGE SCALE GENOMIC DNA]</scope>
    <source>
        <strain evidence="2">cv. Punajuju</strain>
    </source>
</reference>
<evidence type="ECO:0000313" key="1">
    <source>
        <dbReference type="EMBL" id="KAI3767451.1"/>
    </source>
</evidence>
<organism evidence="1 2">
    <name type="scientific">Cichorium intybus</name>
    <name type="common">Chicory</name>
    <dbReference type="NCBI Taxonomy" id="13427"/>
    <lineage>
        <taxon>Eukaryota</taxon>
        <taxon>Viridiplantae</taxon>
        <taxon>Streptophyta</taxon>
        <taxon>Embryophyta</taxon>
        <taxon>Tracheophyta</taxon>
        <taxon>Spermatophyta</taxon>
        <taxon>Magnoliopsida</taxon>
        <taxon>eudicotyledons</taxon>
        <taxon>Gunneridae</taxon>
        <taxon>Pentapetalae</taxon>
        <taxon>asterids</taxon>
        <taxon>campanulids</taxon>
        <taxon>Asterales</taxon>
        <taxon>Asteraceae</taxon>
        <taxon>Cichorioideae</taxon>
        <taxon>Cichorieae</taxon>
        <taxon>Cichoriinae</taxon>
        <taxon>Cichorium</taxon>
    </lineage>
</organism>
<accession>A0ACB9F907</accession>
<dbReference type="Proteomes" id="UP001055811">
    <property type="component" value="Linkage Group LG03"/>
</dbReference>
<proteinExistence type="predicted"/>
<comment type="caution">
    <text evidence="1">The sequence shown here is derived from an EMBL/GenBank/DDBJ whole genome shotgun (WGS) entry which is preliminary data.</text>
</comment>
<sequence>MGVTSIEERDEFIKLGDGDISDSYVIDGRGSIVGATEYDGFWCERDESNLIKFSRLRRPAAPASQTTIMAGSIASNEYDIEQAEAKTRCLSVLVIDVGNLKIVGVEH</sequence>
<reference evidence="1 2" key="2">
    <citation type="journal article" date="2022" name="Mol. Ecol. Resour.">
        <title>The genomes of chicory, endive, great burdock and yacon provide insights into Asteraceae paleo-polyploidization history and plant inulin production.</title>
        <authorList>
            <person name="Fan W."/>
            <person name="Wang S."/>
            <person name="Wang H."/>
            <person name="Wang A."/>
            <person name="Jiang F."/>
            <person name="Liu H."/>
            <person name="Zhao H."/>
            <person name="Xu D."/>
            <person name="Zhang Y."/>
        </authorList>
    </citation>
    <scope>NUCLEOTIDE SEQUENCE [LARGE SCALE GENOMIC DNA]</scope>
    <source>
        <strain evidence="2">cv. Punajuju</strain>
        <tissue evidence="1">Leaves</tissue>
    </source>
</reference>
<dbReference type="EMBL" id="CM042011">
    <property type="protein sequence ID" value="KAI3767451.1"/>
    <property type="molecule type" value="Genomic_DNA"/>
</dbReference>
<name>A0ACB9F907_CICIN</name>